<reference evidence="2 3" key="2">
    <citation type="journal article" date="2013" name="Plant Cell Physiol.">
        <title>Rice Annotation Project Database (RAP-DB): an integrative and interactive database for rice genomics.</title>
        <authorList>
            <person name="Sakai H."/>
            <person name="Lee S.S."/>
            <person name="Tanaka T."/>
            <person name="Numa H."/>
            <person name="Kim J."/>
            <person name="Kawahara Y."/>
            <person name="Wakimoto H."/>
            <person name="Yang C.C."/>
            <person name="Iwamoto M."/>
            <person name="Abe T."/>
            <person name="Yamada Y."/>
            <person name="Muto A."/>
            <person name="Inokuchi H."/>
            <person name="Ikemura T."/>
            <person name="Matsumoto T."/>
            <person name="Sasaki T."/>
            <person name="Itoh T."/>
        </authorList>
    </citation>
    <scope>NUCLEOTIDE SEQUENCE [LARGE SCALE GENOMIC DNA]</scope>
    <source>
        <strain evidence="3">cv. Nipponbare</strain>
    </source>
</reference>
<dbReference type="AlphaFoldDB" id="A0A0P0XF71"/>
<dbReference type="Gramene" id="Os08t0376100-01">
    <property type="protein sequence ID" value="Os08t0376100-01"/>
    <property type="gene ID" value="Os08g0376100"/>
</dbReference>
<proteinExistence type="predicted"/>
<gene>
    <name evidence="2" type="ordered locus">Os08g0376100</name>
    <name evidence="2" type="ORF">OSNPB_080376100</name>
</gene>
<evidence type="ECO:0000313" key="3">
    <source>
        <dbReference type="Proteomes" id="UP000059680"/>
    </source>
</evidence>
<evidence type="ECO:0000256" key="1">
    <source>
        <dbReference type="SAM" id="MobiDB-lite"/>
    </source>
</evidence>
<dbReference type="Proteomes" id="UP000059680">
    <property type="component" value="Chromosome 8"/>
</dbReference>
<feature type="region of interest" description="Disordered" evidence="1">
    <location>
        <begin position="124"/>
        <end position="147"/>
    </location>
</feature>
<reference evidence="2 3" key="3">
    <citation type="journal article" date="2013" name="Rice">
        <title>Improvement of the Oryza sativa Nipponbare reference genome using next generation sequence and optical map data.</title>
        <authorList>
            <person name="Kawahara Y."/>
            <person name="de la Bastide M."/>
            <person name="Hamilton J.P."/>
            <person name="Kanamori H."/>
            <person name="McCombie W.R."/>
            <person name="Ouyang S."/>
            <person name="Schwartz D.C."/>
            <person name="Tanaka T."/>
            <person name="Wu J."/>
            <person name="Zhou S."/>
            <person name="Childs K.L."/>
            <person name="Davidson R.M."/>
            <person name="Lin H."/>
            <person name="Quesada-Ocampo L."/>
            <person name="Vaillancourt B."/>
            <person name="Sakai H."/>
            <person name="Lee S.S."/>
            <person name="Kim J."/>
            <person name="Numa H."/>
            <person name="Itoh T."/>
            <person name="Buell C.R."/>
            <person name="Matsumoto T."/>
        </authorList>
    </citation>
    <scope>NUCLEOTIDE SEQUENCE [LARGE SCALE GENOMIC DNA]</scope>
    <source>
        <strain evidence="3">cv. Nipponbare</strain>
    </source>
</reference>
<protein>
    <submittedName>
        <fullName evidence="2">Os08g0376100 protein</fullName>
    </submittedName>
</protein>
<dbReference type="InParanoid" id="A0A0P0XF71"/>
<sequence length="147" mass="15773">MLPPPPVVIPLHHRQIRPPWRRRRRRHPTTSAVGSVLALVLARSSANLAALSSAASASKLRRHPRQTQPPERPSPPGLAGRRGFGRFPPPNAGQSPCPCAVRRSEAPPPLSLWPYGFAGSCSGGDEVEEGGRWATANGAPPVSPERR</sequence>
<dbReference type="PaxDb" id="39947-A0A0P0XF71"/>
<reference evidence="3" key="1">
    <citation type="journal article" date="2005" name="Nature">
        <title>The map-based sequence of the rice genome.</title>
        <authorList>
            <consortium name="International rice genome sequencing project (IRGSP)"/>
            <person name="Matsumoto T."/>
            <person name="Wu J."/>
            <person name="Kanamori H."/>
            <person name="Katayose Y."/>
            <person name="Fujisawa M."/>
            <person name="Namiki N."/>
            <person name="Mizuno H."/>
            <person name="Yamamoto K."/>
            <person name="Antonio B.A."/>
            <person name="Baba T."/>
            <person name="Sakata K."/>
            <person name="Nagamura Y."/>
            <person name="Aoki H."/>
            <person name="Arikawa K."/>
            <person name="Arita K."/>
            <person name="Bito T."/>
            <person name="Chiden Y."/>
            <person name="Fujitsuka N."/>
            <person name="Fukunaka R."/>
            <person name="Hamada M."/>
            <person name="Harada C."/>
            <person name="Hayashi A."/>
            <person name="Hijishita S."/>
            <person name="Honda M."/>
            <person name="Hosokawa S."/>
            <person name="Ichikawa Y."/>
            <person name="Idonuma A."/>
            <person name="Iijima M."/>
            <person name="Ikeda M."/>
            <person name="Ikeno M."/>
            <person name="Ito K."/>
            <person name="Ito S."/>
            <person name="Ito T."/>
            <person name="Ito Y."/>
            <person name="Ito Y."/>
            <person name="Iwabuchi A."/>
            <person name="Kamiya K."/>
            <person name="Karasawa W."/>
            <person name="Kurita K."/>
            <person name="Katagiri S."/>
            <person name="Kikuta A."/>
            <person name="Kobayashi H."/>
            <person name="Kobayashi N."/>
            <person name="Machita K."/>
            <person name="Maehara T."/>
            <person name="Masukawa M."/>
            <person name="Mizubayashi T."/>
            <person name="Mukai Y."/>
            <person name="Nagasaki H."/>
            <person name="Nagata Y."/>
            <person name="Naito S."/>
            <person name="Nakashima M."/>
            <person name="Nakama Y."/>
            <person name="Nakamichi Y."/>
            <person name="Nakamura M."/>
            <person name="Meguro A."/>
            <person name="Negishi M."/>
            <person name="Ohta I."/>
            <person name="Ohta T."/>
            <person name="Okamoto M."/>
            <person name="Ono N."/>
            <person name="Saji S."/>
            <person name="Sakaguchi M."/>
            <person name="Sakai K."/>
            <person name="Shibata M."/>
            <person name="Shimokawa T."/>
            <person name="Song J."/>
            <person name="Takazaki Y."/>
            <person name="Terasawa K."/>
            <person name="Tsugane M."/>
            <person name="Tsuji K."/>
            <person name="Ueda S."/>
            <person name="Waki K."/>
            <person name="Yamagata H."/>
            <person name="Yamamoto M."/>
            <person name="Yamamoto S."/>
            <person name="Yamane H."/>
            <person name="Yoshiki S."/>
            <person name="Yoshihara R."/>
            <person name="Yukawa K."/>
            <person name="Zhong H."/>
            <person name="Yano M."/>
            <person name="Yuan Q."/>
            <person name="Ouyang S."/>
            <person name="Liu J."/>
            <person name="Jones K.M."/>
            <person name="Gansberger K."/>
            <person name="Moffat K."/>
            <person name="Hill J."/>
            <person name="Bera J."/>
            <person name="Fadrosh D."/>
            <person name="Jin S."/>
            <person name="Johri S."/>
            <person name="Kim M."/>
            <person name="Overton L."/>
            <person name="Reardon M."/>
            <person name="Tsitrin T."/>
            <person name="Vuong H."/>
            <person name="Weaver B."/>
            <person name="Ciecko A."/>
            <person name="Tallon L."/>
            <person name="Jackson J."/>
            <person name="Pai G."/>
            <person name="Aken S.V."/>
            <person name="Utterback T."/>
            <person name="Reidmuller S."/>
            <person name="Feldblyum T."/>
            <person name="Hsiao J."/>
            <person name="Zismann V."/>
            <person name="Iobst S."/>
            <person name="de Vazeille A.R."/>
            <person name="Buell C.R."/>
            <person name="Ying K."/>
            <person name="Li Y."/>
            <person name="Lu T."/>
            <person name="Huang Y."/>
            <person name="Zhao Q."/>
            <person name="Feng Q."/>
            <person name="Zhang L."/>
            <person name="Zhu J."/>
            <person name="Weng Q."/>
            <person name="Mu J."/>
            <person name="Lu Y."/>
            <person name="Fan D."/>
            <person name="Liu Y."/>
            <person name="Guan J."/>
            <person name="Zhang Y."/>
            <person name="Yu S."/>
            <person name="Liu X."/>
            <person name="Zhang Y."/>
            <person name="Hong G."/>
            <person name="Han B."/>
            <person name="Choisne N."/>
            <person name="Demange N."/>
            <person name="Orjeda G."/>
            <person name="Samain S."/>
            <person name="Cattolico L."/>
            <person name="Pelletier E."/>
            <person name="Couloux A."/>
            <person name="Segurens B."/>
            <person name="Wincker P."/>
            <person name="D'Hont A."/>
            <person name="Scarpelli C."/>
            <person name="Weissenbach J."/>
            <person name="Salanoubat M."/>
            <person name="Quetier F."/>
            <person name="Yu Y."/>
            <person name="Kim H.R."/>
            <person name="Rambo T."/>
            <person name="Currie J."/>
            <person name="Collura K."/>
            <person name="Luo M."/>
            <person name="Yang T."/>
            <person name="Ammiraju J.S.S."/>
            <person name="Engler F."/>
            <person name="Soderlund C."/>
            <person name="Wing R.A."/>
            <person name="Palmer L.E."/>
            <person name="de la Bastide M."/>
            <person name="Spiegel L."/>
            <person name="Nascimento L."/>
            <person name="Zutavern T."/>
            <person name="O'Shaughnessy A."/>
            <person name="Dike S."/>
            <person name="Dedhia N."/>
            <person name="Preston R."/>
            <person name="Balija V."/>
            <person name="McCombie W.R."/>
            <person name="Chow T."/>
            <person name="Chen H."/>
            <person name="Chung M."/>
            <person name="Chen C."/>
            <person name="Shaw J."/>
            <person name="Wu H."/>
            <person name="Hsiao K."/>
            <person name="Chao Y."/>
            <person name="Chu M."/>
            <person name="Cheng C."/>
            <person name="Hour A."/>
            <person name="Lee P."/>
            <person name="Lin S."/>
            <person name="Lin Y."/>
            <person name="Liou J."/>
            <person name="Liu S."/>
            <person name="Hsing Y."/>
            <person name="Raghuvanshi S."/>
            <person name="Mohanty A."/>
            <person name="Bharti A.K."/>
            <person name="Gaur A."/>
            <person name="Gupta V."/>
            <person name="Kumar D."/>
            <person name="Ravi V."/>
            <person name="Vij S."/>
            <person name="Kapur A."/>
            <person name="Khurana P."/>
            <person name="Khurana P."/>
            <person name="Khurana J.P."/>
            <person name="Tyagi A.K."/>
            <person name="Gaikwad K."/>
            <person name="Singh A."/>
            <person name="Dalal V."/>
            <person name="Srivastava S."/>
            <person name="Dixit A."/>
            <person name="Pal A.K."/>
            <person name="Ghazi I.A."/>
            <person name="Yadav M."/>
            <person name="Pandit A."/>
            <person name="Bhargava A."/>
            <person name="Sureshbabu K."/>
            <person name="Batra K."/>
            <person name="Sharma T.R."/>
            <person name="Mohapatra T."/>
            <person name="Singh N.K."/>
            <person name="Messing J."/>
            <person name="Nelson A.B."/>
            <person name="Fuks G."/>
            <person name="Kavchok S."/>
            <person name="Keizer G."/>
            <person name="Linton E."/>
            <person name="Llaca V."/>
            <person name="Song R."/>
            <person name="Tanyolac B."/>
            <person name="Young S."/>
            <person name="Ho-Il K."/>
            <person name="Hahn J.H."/>
            <person name="Sangsakoo G."/>
            <person name="Vanavichit A."/>
            <person name="de Mattos Luiz.A.T."/>
            <person name="Zimmer P.D."/>
            <person name="Malone G."/>
            <person name="Dellagostin O."/>
            <person name="de Oliveira A.C."/>
            <person name="Bevan M."/>
            <person name="Bancroft I."/>
            <person name="Minx P."/>
            <person name="Cordum H."/>
            <person name="Wilson R."/>
            <person name="Cheng Z."/>
            <person name="Jin W."/>
            <person name="Jiang J."/>
            <person name="Leong S.A."/>
            <person name="Iwama H."/>
            <person name="Gojobori T."/>
            <person name="Itoh T."/>
            <person name="Niimura Y."/>
            <person name="Fujii Y."/>
            <person name="Habara T."/>
            <person name="Sakai H."/>
            <person name="Sato Y."/>
            <person name="Wilson G."/>
            <person name="Kumar K."/>
            <person name="McCouch S."/>
            <person name="Juretic N."/>
            <person name="Hoen D."/>
            <person name="Wright S."/>
            <person name="Bruskiewich R."/>
            <person name="Bureau T."/>
            <person name="Miyao A."/>
            <person name="Hirochika H."/>
            <person name="Nishikawa T."/>
            <person name="Kadowaki K."/>
            <person name="Sugiura M."/>
            <person name="Burr B."/>
            <person name="Sasaki T."/>
        </authorList>
    </citation>
    <scope>NUCLEOTIDE SEQUENCE [LARGE SCALE GENOMIC DNA]</scope>
    <source>
        <strain evidence="3">cv. Nipponbare</strain>
    </source>
</reference>
<keyword evidence="3" id="KW-1185">Reference proteome</keyword>
<organism evidence="2 3">
    <name type="scientific">Oryza sativa subsp. japonica</name>
    <name type="common">Rice</name>
    <dbReference type="NCBI Taxonomy" id="39947"/>
    <lineage>
        <taxon>Eukaryota</taxon>
        <taxon>Viridiplantae</taxon>
        <taxon>Streptophyta</taxon>
        <taxon>Embryophyta</taxon>
        <taxon>Tracheophyta</taxon>
        <taxon>Spermatophyta</taxon>
        <taxon>Magnoliopsida</taxon>
        <taxon>Liliopsida</taxon>
        <taxon>Poales</taxon>
        <taxon>Poaceae</taxon>
        <taxon>BOP clade</taxon>
        <taxon>Oryzoideae</taxon>
        <taxon>Oryzeae</taxon>
        <taxon>Oryzinae</taxon>
        <taxon>Oryza</taxon>
        <taxon>Oryza sativa</taxon>
    </lineage>
</organism>
<name>A0A0P0XF71_ORYSJ</name>
<feature type="region of interest" description="Disordered" evidence="1">
    <location>
        <begin position="52"/>
        <end position="103"/>
    </location>
</feature>
<accession>A0A0P0XF71</accession>
<dbReference type="EMBL" id="AP014964">
    <property type="protein sequence ID" value="BAT05191.1"/>
    <property type="molecule type" value="Genomic_DNA"/>
</dbReference>
<evidence type="ECO:0000313" key="2">
    <source>
        <dbReference type="EMBL" id="BAT05191.1"/>
    </source>
</evidence>